<protein>
    <submittedName>
        <fullName evidence="1">Uncharacterized protein</fullName>
    </submittedName>
</protein>
<reference evidence="1" key="1">
    <citation type="submission" date="2019-11" db="EMBL/GenBank/DDBJ databases">
        <title>Burkholderia cenocepacia CF.</title>
        <authorList>
            <person name="Vianna E.F."/>
            <person name="Marques E.A."/>
            <person name="Albano R.M."/>
            <person name="Leao R.S."/>
        </authorList>
    </citation>
    <scope>NUCLEOTIDE SEQUENCE</scope>
    <source>
        <strain evidence="1">MS-2140</strain>
    </source>
</reference>
<sequence>MSARGVVHRFDQRAADTFAVFAVERGQILQIAGRPDVRRAAVAQECANPTGLP</sequence>
<proteinExistence type="predicted"/>
<gene>
    <name evidence="1" type="ORF">GFJ35_14990</name>
</gene>
<evidence type="ECO:0000313" key="1">
    <source>
        <dbReference type="EMBL" id="NDV73382.1"/>
    </source>
</evidence>
<dbReference type="EMBL" id="JAAEAM010000015">
    <property type="protein sequence ID" value="NDV73382.1"/>
    <property type="molecule type" value="Genomic_DNA"/>
</dbReference>
<comment type="caution">
    <text evidence="1">The sequence shown here is derived from an EMBL/GenBank/DDBJ whole genome shotgun (WGS) entry which is preliminary data.</text>
</comment>
<name>A0A6B2MFE0_9BURK</name>
<organism evidence="1">
    <name type="scientific">Burkholderia cenocepacia</name>
    <dbReference type="NCBI Taxonomy" id="95486"/>
    <lineage>
        <taxon>Bacteria</taxon>
        <taxon>Pseudomonadati</taxon>
        <taxon>Pseudomonadota</taxon>
        <taxon>Betaproteobacteria</taxon>
        <taxon>Burkholderiales</taxon>
        <taxon>Burkholderiaceae</taxon>
        <taxon>Burkholderia</taxon>
        <taxon>Burkholderia cepacia complex</taxon>
    </lineage>
</organism>
<accession>A0A6B2MFE0</accession>
<dbReference type="AlphaFoldDB" id="A0A6B2MFE0"/>